<reference evidence="2 3" key="1">
    <citation type="journal article" date="2013" name="Curr. Biol.">
        <title>The Genome of the Foraminiferan Reticulomyxa filosa.</title>
        <authorList>
            <person name="Glockner G."/>
            <person name="Hulsmann N."/>
            <person name="Schleicher M."/>
            <person name="Noegel A.A."/>
            <person name="Eichinger L."/>
            <person name="Gallinger C."/>
            <person name="Pawlowski J."/>
            <person name="Sierra R."/>
            <person name="Euteneuer U."/>
            <person name="Pillet L."/>
            <person name="Moustafa A."/>
            <person name="Platzer M."/>
            <person name="Groth M."/>
            <person name="Szafranski K."/>
            <person name="Schliwa M."/>
        </authorList>
    </citation>
    <scope>NUCLEOTIDE SEQUENCE [LARGE SCALE GENOMIC DNA]</scope>
</reference>
<dbReference type="AlphaFoldDB" id="X6M1A3"/>
<keyword evidence="1" id="KW-1133">Transmembrane helix</keyword>
<comment type="caution">
    <text evidence="2">The sequence shown here is derived from an EMBL/GenBank/DDBJ whole genome shotgun (WGS) entry which is preliminary data.</text>
</comment>
<sequence>MSADNSTFIPSTTEVSGTSDVYIFAIVRTAEVVSMIILVLFFAIFVCRLKYEGNIASIVKWSAYGFFISAISQQVWNITCAWIFVIFGRDLNADLSCQIRNDGNVWIFAFYKLALYNFFIVRFDICFSESVLKYPAHVLRLVYVLLFGFACCYVIGSNFFVTVDSWRIFNDGIDCFGVTKNAFLYALGAYDGFLALLICALFVFKLIEFSKFPVNVVRI</sequence>
<dbReference type="Proteomes" id="UP000023152">
    <property type="component" value="Unassembled WGS sequence"/>
</dbReference>
<keyword evidence="3" id="KW-1185">Reference proteome</keyword>
<evidence type="ECO:0000256" key="1">
    <source>
        <dbReference type="SAM" id="Phobius"/>
    </source>
</evidence>
<dbReference type="EMBL" id="ASPP01025876">
    <property type="protein sequence ID" value="ETO07669.1"/>
    <property type="molecule type" value="Genomic_DNA"/>
</dbReference>
<organism evidence="2 3">
    <name type="scientific">Reticulomyxa filosa</name>
    <dbReference type="NCBI Taxonomy" id="46433"/>
    <lineage>
        <taxon>Eukaryota</taxon>
        <taxon>Sar</taxon>
        <taxon>Rhizaria</taxon>
        <taxon>Retaria</taxon>
        <taxon>Foraminifera</taxon>
        <taxon>Monothalamids</taxon>
        <taxon>Reticulomyxidae</taxon>
        <taxon>Reticulomyxa</taxon>
    </lineage>
</organism>
<gene>
    <name evidence="2" type="ORF">RFI_29721</name>
</gene>
<keyword evidence="1" id="KW-0812">Transmembrane</keyword>
<feature type="transmembrane region" description="Helical" evidence="1">
    <location>
        <begin position="61"/>
        <end position="85"/>
    </location>
</feature>
<feature type="transmembrane region" description="Helical" evidence="1">
    <location>
        <begin position="137"/>
        <end position="162"/>
    </location>
</feature>
<accession>X6M1A3</accession>
<keyword evidence="1" id="KW-0472">Membrane</keyword>
<feature type="transmembrane region" description="Helical" evidence="1">
    <location>
        <begin position="105"/>
        <end position="125"/>
    </location>
</feature>
<evidence type="ECO:0000313" key="3">
    <source>
        <dbReference type="Proteomes" id="UP000023152"/>
    </source>
</evidence>
<feature type="transmembrane region" description="Helical" evidence="1">
    <location>
        <begin position="182"/>
        <end position="204"/>
    </location>
</feature>
<proteinExistence type="predicted"/>
<protein>
    <submittedName>
        <fullName evidence="2">Uncharacterized protein</fullName>
    </submittedName>
</protein>
<feature type="transmembrane region" description="Helical" evidence="1">
    <location>
        <begin position="21"/>
        <end position="49"/>
    </location>
</feature>
<name>X6M1A3_RETFI</name>
<evidence type="ECO:0000313" key="2">
    <source>
        <dbReference type="EMBL" id="ETO07669.1"/>
    </source>
</evidence>